<dbReference type="EMBL" id="LAZR01023967">
    <property type="protein sequence ID" value="KKL76691.1"/>
    <property type="molecule type" value="Genomic_DNA"/>
</dbReference>
<evidence type="ECO:0000313" key="1">
    <source>
        <dbReference type="EMBL" id="KKL76691.1"/>
    </source>
</evidence>
<protein>
    <submittedName>
        <fullName evidence="1">Uncharacterized protein</fullName>
    </submittedName>
</protein>
<proteinExistence type="predicted"/>
<dbReference type="Pfam" id="PF25948">
    <property type="entry name" value="DUF7986"/>
    <property type="match status" value="1"/>
</dbReference>
<dbReference type="AlphaFoldDB" id="A0A0F9FE19"/>
<name>A0A0F9FE19_9ZZZZ</name>
<organism evidence="1">
    <name type="scientific">marine sediment metagenome</name>
    <dbReference type="NCBI Taxonomy" id="412755"/>
    <lineage>
        <taxon>unclassified sequences</taxon>
        <taxon>metagenomes</taxon>
        <taxon>ecological metagenomes</taxon>
    </lineage>
</organism>
<sequence length="210" mass="24071">MSEDILAEAYSDVIEFVRKGHPEEIEAAYDFFWEEEDPTDLLGGHSLELGFINFEDWLICDYRPEDGGPGFIDRYIEAESPSGELKGVLEKLKTSFISLYEVTRPGNPIRLKDISLGGDAFESDDEQMSELEQGYTFAARFIELNGSQKICGCVYPFGIKMKEEIVRLIDAQYARYKKNKDPEGTMKDFLVVESYAFNMTWMSCLDRPMK</sequence>
<accession>A0A0F9FE19</accession>
<gene>
    <name evidence="1" type="ORF">LCGC14_2042360</name>
</gene>
<reference evidence="1" key="1">
    <citation type="journal article" date="2015" name="Nature">
        <title>Complex archaea that bridge the gap between prokaryotes and eukaryotes.</title>
        <authorList>
            <person name="Spang A."/>
            <person name="Saw J.H."/>
            <person name="Jorgensen S.L."/>
            <person name="Zaremba-Niedzwiedzka K."/>
            <person name="Martijn J."/>
            <person name="Lind A.E."/>
            <person name="van Eijk R."/>
            <person name="Schleper C."/>
            <person name="Guy L."/>
            <person name="Ettema T.J."/>
        </authorList>
    </citation>
    <scope>NUCLEOTIDE SEQUENCE</scope>
</reference>
<comment type="caution">
    <text evidence="1">The sequence shown here is derived from an EMBL/GenBank/DDBJ whole genome shotgun (WGS) entry which is preliminary data.</text>
</comment>
<dbReference type="InterPro" id="IPR058292">
    <property type="entry name" value="DUF7986"/>
</dbReference>